<dbReference type="SUPFAM" id="SSF49464">
    <property type="entry name" value="Carboxypeptidase regulatory domain-like"/>
    <property type="match status" value="1"/>
</dbReference>
<feature type="transmembrane region" description="Helical" evidence="1">
    <location>
        <begin position="188"/>
        <end position="209"/>
    </location>
</feature>
<dbReference type="InterPro" id="IPR008969">
    <property type="entry name" value="CarboxyPept-like_regulatory"/>
</dbReference>
<dbReference type="InterPro" id="IPR013229">
    <property type="entry name" value="PEGA"/>
</dbReference>
<keyword evidence="1" id="KW-0812">Transmembrane</keyword>
<gene>
    <name evidence="3" type="ORF">HDBBLJII_00031</name>
</gene>
<dbReference type="EMBL" id="MT631466">
    <property type="protein sequence ID" value="QNO51334.1"/>
    <property type="molecule type" value="Genomic_DNA"/>
</dbReference>
<accession>A0A7G9YTK0</accession>
<sequence>MRVLGTVKDAATGVPLPGAKISLYVREDELAVLQSDSKGEFRHESESQYLGEILICKVEKAGYEPQKVIQEFEEDEVTLAIKLVPRKEEKIGLTFNLKDEKRTPLKGVNISLEVSGEEVGVGISDKDGIFKISLSPDLEGKTINYDAELGGFVLASGAVLLKKETSHEITMKKITMKKPPAPPSNRKWLIIAAVVAGIVIVILAVMIILSSSSSSIYVASSPSGASVYLDGSYEGKTPKTITGVSAGSHTIKLSKSGYKDYTRTTSVKAGKRTIIKANLRQAIGSISVTSSPSGASVSLDGSPKGMTPKTITGVSAGYHNFKLSKSGYNNYVGTTYVKAGEKKRIDVILTKR</sequence>
<name>A0A7G9YTK0_9EURY</name>
<dbReference type="Gene3D" id="2.60.40.1120">
    <property type="entry name" value="Carboxypeptidase-like, regulatory domain"/>
    <property type="match status" value="1"/>
</dbReference>
<organism evidence="3">
    <name type="scientific">Candidatus Methanophagaceae archaeon ANME-1 ERB6</name>
    <dbReference type="NCBI Taxonomy" id="2759912"/>
    <lineage>
        <taxon>Archaea</taxon>
        <taxon>Methanobacteriati</taxon>
        <taxon>Methanobacteriota</taxon>
        <taxon>Stenosarchaea group</taxon>
        <taxon>Methanomicrobia</taxon>
        <taxon>Candidatus Methanophagales</taxon>
        <taxon>Candidatus Methanophagaceae</taxon>
    </lineage>
</organism>
<dbReference type="PANTHER" id="PTHR36194:SF1">
    <property type="entry name" value="S-LAYER-LIKE PROTEIN"/>
    <property type="match status" value="1"/>
</dbReference>
<keyword evidence="1" id="KW-0472">Membrane</keyword>
<feature type="domain" description="PEGA" evidence="2">
    <location>
        <begin position="214"/>
        <end position="282"/>
    </location>
</feature>
<keyword evidence="1" id="KW-1133">Transmembrane helix</keyword>
<feature type="domain" description="PEGA" evidence="2">
    <location>
        <begin position="284"/>
        <end position="351"/>
    </location>
</feature>
<dbReference type="Pfam" id="PF08308">
    <property type="entry name" value="PEGA"/>
    <property type="match status" value="2"/>
</dbReference>
<proteinExistence type="predicted"/>
<protein>
    <recommendedName>
        <fullName evidence="2">PEGA domain-containing protein</fullName>
    </recommendedName>
</protein>
<evidence type="ECO:0000259" key="2">
    <source>
        <dbReference type="Pfam" id="PF08308"/>
    </source>
</evidence>
<reference evidence="3" key="1">
    <citation type="submission" date="2020-06" db="EMBL/GenBank/DDBJ databases">
        <title>Unique genomic features of the anaerobic methanotrophic archaea.</title>
        <authorList>
            <person name="Chadwick G.L."/>
            <person name="Skennerton C.T."/>
            <person name="Laso-Perez R."/>
            <person name="Leu A.O."/>
            <person name="Speth D.R."/>
            <person name="Yu H."/>
            <person name="Morgan-Lang C."/>
            <person name="Hatzenpichler R."/>
            <person name="Goudeau D."/>
            <person name="Malmstrom R."/>
            <person name="Brazelton W.J."/>
            <person name="Woyke T."/>
            <person name="Hallam S.J."/>
            <person name="Tyson G.W."/>
            <person name="Wegener G."/>
            <person name="Boetius A."/>
            <person name="Orphan V."/>
        </authorList>
    </citation>
    <scope>NUCLEOTIDE SEQUENCE</scope>
</reference>
<dbReference type="AlphaFoldDB" id="A0A7G9YTK0"/>
<evidence type="ECO:0000256" key="1">
    <source>
        <dbReference type="SAM" id="Phobius"/>
    </source>
</evidence>
<evidence type="ECO:0000313" key="3">
    <source>
        <dbReference type="EMBL" id="QNO51334.1"/>
    </source>
</evidence>
<dbReference type="PANTHER" id="PTHR36194">
    <property type="entry name" value="S-LAYER-LIKE PROTEIN"/>
    <property type="match status" value="1"/>
</dbReference>